<organism evidence="1 2">
    <name type="scientific">Flammeovirga pacifica</name>
    <dbReference type="NCBI Taxonomy" id="915059"/>
    <lineage>
        <taxon>Bacteria</taxon>
        <taxon>Pseudomonadati</taxon>
        <taxon>Bacteroidota</taxon>
        <taxon>Cytophagia</taxon>
        <taxon>Cytophagales</taxon>
        <taxon>Flammeovirgaceae</taxon>
        <taxon>Flammeovirga</taxon>
    </lineage>
</organism>
<dbReference type="PROSITE" id="PS51450">
    <property type="entry name" value="LRR"/>
    <property type="match status" value="1"/>
</dbReference>
<dbReference type="AlphaFoldDB" id="A0A1S1Z2Y6"/>
<keyword evidence="2" id="KW-1185">Reference proteome</keyword>
<accession>A0A1S1Z2Y6</accession>
<dbReference type="Proteomes" id="UP000179797">
    <property type="component" value="Unassembled WGS sequence"/>
</dbReference>
<name>A0A1S1Z2Y6_FLAPC</name>
<dbReference type="OrthoDB" id="182577at2"/>
<dbReference type="EMBL" id="JRYR02000001">
    <property type="protein sequence ID" value="OHX67648.1"/>
    <property type="molecule type" value="Genomic_DNA"/>
</dbReference>
<evidence type="ECO:0000313" key="1">
    <source>
        <dbReference type="EMBL" id="OHX67648.1"/>
    </source>
</evidence>
<dbReference type="InterPro" id="IPR001611">
    <property type="entry name" value="Leu-rich_rpt"/>
</dbReference>
<gene>
    <name evidence="1" type="ORF">NH26_15460</name>
</gene>
<comment type="caution">
    <text evidence="1">The sequence shown here is derived from an EMBL/GenBank/DDBJ whole genome shotgun (WGS) entry which is preliminary data.</text>
</comment>
<proteinExistence type="predicted"/>
<dbReference type="RefSeq" id="WP_044228179.1">
    <property type="nucleotide sequence ID" value="NZ_JRYR02000001.1"/>
</dbReference>
<sequence>MQPTEFIEQFKKKIFTIKSEQDFETATLEAFKFQAIHNPVYAEYLKYLNISINNIHKITEIPFMPIEFFKTQRVICENITEEQIFRSSGTTGSTKSQHYVADLNHYKNITTNYFQNIYGPLKDIHILALLPSYLERNDASLIRMVSDFMEQSSSESNFYLDDYQTLAHKLQDLQNSGKKVILFGVTFALLDFAEKHPGDYSNIIIMETGGMKGRRKELTRSEVHDQLKHAFKSENIHSEYGMTELLSQGYSLGDEQFITPPWMKIYFREINDPFSLTTTKRGGINIVDLGNIESCCFIETKDIGAPGKDFNHFYVLGRFDNTDIRGCNLMVQ</sequence>
<dbReference type="InterPro" id="IPR042099">
    <property type="entry name" value="ANL_N_sf"/>
</dbReference>
<dbReference type="STRING" id="915059.NH26_15460"/>
<evidence type="ECO:0000313" key="2">
    <source>
        <dbReference type="Proteomes" id="UP000179797"/>
    </source>
</evidence>
<dbReference type="Gene3D" id="3.40.50.12780">
    <property type="entry name" value="N-terminal domain of ligase-like"/>
    <property type="match status" value="1"/>
</dbReference>
<protein>
    <submittedName>
        <fullName evidence="1">Uncharacterized protein</fullName>
    </submittedName>
</protein>
<reference evidence="1 2" key="1">
    <citation type="journal article" date="2012" name="Int. J. Syst. Evol. Microbiol.">
        <title>Flammeovirga pacifica sp. nov., isolated from deep-sea sediment.</title>
        <authorList>
            <person name="Xu H."/>
            <person name="Fu Y."/>
            <person name="Yang N."/>
            <person name="Ding Z."/>
            <person name="Lai Q."/>
            <person name="Zeng R."/>
        </authorList>
    </citation>
    <scope>NUCLEOTIDE SEQUENCE [LARGE SCALE GENOMIC DNA]</scope>
    <source>
        <strain evidence="2">DSM 24597 / LMG 26175 / WPAGA1</strain>
    </source>
</reference>